<keyword evidence="4" id="KW-1185">Reference proteome</keyword>
<dbReference type="GO" id="GO:0071013">
    <property type="term" value="C:catalytic step 2 spliceosome"/>
    <property type="evidence" value="ECO:0007669"/>
    <property type="project" value="TreeGrafter"/>
</dbReference>
<dbReference type="InterPro" id="IPR001680">
    <property type="entry name" value="WD40_rpt"/>
</dbReference>
<dbReference type="SUPFAM" id="SSF50978">
    <property type="entry name" value="WD40 repeat-like"/>
    <property type="match status" value="1"/>
</dbReference>
<dbReference type="AlphaFoldDB" id="A0A9K3D9U1"/>
<dbReference type="Proteomes" id="UP000265618">
    <property type="component" value="Unassembled WGS sequence"/>
</dbReference>
<dbReference type="PANTHER" id="PTHR19923:SF0">
    <property type="entry name" value="PLEIOTROPIC REGULATOR 1"/>
    <property type="match status" value="1"/>
</dbReference>
<evidence type="ECO:0000256" key="2">
    <source>
        <dbReference type="PROSITE-ProRule" id="PRU00221"/>
    </source>
</evidence>
<comment type="caution">
    <text evidence="3">The sequence shown here is derived from an EMBL/GenBank/DDBJ whole genome shotgun (WGS) entry which is preliminary data.</text>
</comment>
<protein>
    <submittedName>
        <fullName evidence="3">Uncharacterized protein</fullName>
    </submittedName>
</protein>
<dbReference type="PANTHER" id="PTHR19923">
    <property type="entry name" value="WD40 REPEAT PROTEINPRL1/PRL2-RELATED"/>
    <property type="match status" value="1"/>
</dbReference>
<dbReference type="OrthoDB" id="10256122at2759"/>
<keyword evidence="2" id="KW-0853">WD repeat</keyword>
<dbReference type="GO" id="GO:0000398">
    <property type="term" value="P:mRNA splicing, via spliceosome"/>
    <property type="evidence" value="ECO:0007669"/>
    <property type="project" value="InterPro"/>
</dbReference>
<dbReference type="GO" id="GO:0071011">
    <property type="term" value="C:precatalytic spliceosome"/>
    <property type="evidence" value="ECO:0007669"/>
    <property type="project" value="TreeGrafter"/>
</dbReference>
<dbReference type="GO" id="GO:0000974">
    <property type="term" value="C:Prp19 complex"/>
    <property type="evidence" value="ECO:0007669"/>
    <property type="project" value="TreeGrafter"/>
</dbReference>
<dbReference type="SMART" id="SM00320">
    <property type="entry name" value="WD40"/>
    <property type="match status" value="1"/>
</dbReference>
<dbReference type="InterPro" id="IPR015943">
    <property type="entry name" value="WD40/YVTN_repeat-like_dom_sf"/>
</dbReference>
<evidence type="ECO:0000256" key="1">
    <source>
        <dbReference type="ARBA" id="ARBA00025726"/>
    </source>
</evidence>
<proteinExistence type="inferred from homology"/>
<dbReference type="Gene3D" id="2.130.10.10">
    <property type="entry name" value="YVTN repeat-like/Quinoprotein amine dehydrogenase"/>
    <property type="match status" value="1"/>
</dbReference>
<dbReference type="Pfam" id="PF00400">
    <property type="entry name" value="WD40"/>
    <property type="match status" value="1"/>
</dbReference>
<organism evidence="3 4">
    <name type="scientific">Kipferlia bialata</name>
    <dbReference type="NCBI Taxonomy" id="797122"/>
    <lineage>
        <taxon>Eukaryota</taxon>
        <taxon>Metamonada</taxon>
        <taxon>Carpediemonas-like organisms</taxon>
        <taxon>Kipferlia</taxon>
    </lineage>
</organism>
<name>A0A9K3D9U1_9EUKA</name>
<dbReference type="InterPro" id="IPR036322">
    <property type="entry name" value="WD40_repeat_dom_sf"/>
</dbReference>
<evidence type="ECO:0000313" key="4">
    <source>
        <dbReference type="Proteomes" id="UP000265618"/>
    </source>
</evidence>
<dbReference type="InterPro" id="IPR045241">
    <property type="entry name" value="Prp46/PLRG1-like"/>
</dbReference>
<dbReference type="PROSITE" id="PS50294">
    <property type="entry name" value="WD_REPEATS_REGION"/>
    <property type="match status" value="1"/>
</dbReference>
<comment type="similarity">
    <text evidence="1">Belongs to the WD repeat PRL1/PRL2 family.</text>
</comment>
<feature type="repeat" description="WD" evidence="2">
    <location>
        <begin position="92"/>
        <end position="122"/>
    </location>
</feature>
<accession>A0A9K3D9U1</accession>
<sequence length="126" mass="13687">MNPDDVKAARELRTTHVFECNFGDGEKQSKGASKYLVKAGVSTGIIPFSSAISEIPGMTEGPDPGAGAMTLRKSRLEVEPKWHPRYKLNKVVTSHQGWVNCIAVDPTNEMFFTGSNDATIKVGIYG</sequence>
<evidence type="ECO:0000313" key="3">
    <source>
        <dbReference type="EMBL" id="GIQ90756.1"/>
    </source>
</evidence>
<dbReference type="EMBL" id="BDIP01006619">
    <property type="protein sequence ID" value="GIQ90756.1"/>
    <property type="molecule type" value="Genomic_DNA"/>
</dbReference>
<dbReference type="PROSITE" id="PS50082">
    <property type="entry name" value="WD_REPEATS_2"/>
    <property type="match status" value="1"/>
</dbReference>
<gene>
    <name evidence="3" type="ORF">KIPB_013669</name>
</gene>
<reference evidence="3 4" key="1">
    <citation type="journal article" date="2018" name="PLoS ONE">
        <title>The draft genome of Kipferlia bialata reveals reductive genome evolution in fornicate parasites.</title>
        <authorList>
            <person name="Tanifuji G."/>
            <person name="Takabayashi S."/>
            <person name="Kume K."/>
            <person name="Takagi M."/>
            <person name="Nakayama T."/>
            <person name="Kamikawa R."/>
            <person name="Inagaki Y."/>
            <person name="Hashimoto T."/>
        </authorList>
    </citation>
    <scope>NUCLEOTIDE SEQUENCE [LARGE SCALE GENOMIC DNA]</scope>
    <source>
        <strain evidence="3">NY0173</strain>
    </source>
</reference>